<reference evidence="8" key="1">
    <citation type="submission" date="2019-04" db="EMBL/GenBank/DDBJ databases">
        <authorList>
            <person name="Brambilla D."/>
        </authorList>
    </citation>
    <scope>NUCLEOTIDE SEQUENCE</scope>
    <source>
        <strain evidence="8">BAL1</strain>
    </source>
</reference>
<dbReference type="GO" id="GO:0043139">
    <property type="term" value="F:5'-3' DNA helicase activity"/>
    <property type="evidence" value="ECO:0007669"/>
    <property type="project" value="TreeGrafter"/>
</dbReference>
<keyword evidence="5" id="KW-0067">ATP-binding</keyword>
<protein>
    <submittedName>
        <fullName evidence="8">Superfamily I DNA helicase</fullName>
    </submittedName>
</protein>
<dbReference type="InterPro" id="IPR041679">
    <property type="entry name" value="DNA2/NAM7-like_C"/>
</dbReference>
<dbReference type="Pfam" id="PF13086">
    <property type="entry name" value="AAA_11"/>
    <property type="match status" value="1"/>
</dbReference>
<evidence type="ECO:0000256" key="5">
    <source>
        <dbReference type="ARBA" id="ARBA00022840"/>
    </source>
</evidence>
<dbReference type="PANTHER" id="PTHR43788">
    <property type="entry name" value="DNA2/NAM7 HELICASE FAMILY MEMBER"/>
    <property type="match status" value="1"/>
</dbReference>
<dbReference type="Pfam" id="PF13087">
    <property type="entry name" value="AAA_12"/>
    <property type="match status" value="1"/>
</dbReference>
<name>A0A486XXT1_9GAMM</name>
<dbReference type="CDD" id="cd18808">
    <property type="entry name" value="SF1_C_Upf1"/>
    <property type="match status" value="1"/>
</dbReference>
<accession>A0A486XXT1</accession>
<dbReference type="InterPro" id="IPR027417">
    <property type="entry name" value="P-loop_NTPase"/>
</dbReference>
<evidence type="ECO:0000256" key="2">
    <source>
        <dbReference type="ARBA" id="ARBA00022741"/>
    </source>
</evidence>
<dbReference type="InterPro" id="IPR050534">
    <property type="entry name" value="Coronavir_polyprotein_1ab"/>
</dbReference>
<dbReference type="EMBL" id="CAAJGR010000034">
    <property type="protein sequence ID" value="VHO06428.1"/>
    <property type="molecule type" value="Genomic_DNA"/>
</dbReference>
<dbReference type="InterPro" id="IPR041677">
    <property type="entry name" value="DNA2/NAM7_AAA_11"/>
</dbReference>
<evidence type="ECO:0000256" key="4">
    <source>
        <dbReference type="ARBA" id="ARBA00022806"/>
    </source>
</evidence>
<feature type="domain" description="DNA2/NAM7 helicase helicase" evidence="6">
    <location>
        <begin position="754"/>
        <end position="814"/>
    </location>
</feature>
<evidence type="ECO:0000256" key="3">
    <source>
        <dbReference type="ARBA" id="ARBA00022801"/>
    </source>
</evidence>
<feature type="domain" description="DNA2/NAM7 helicase-like C-terminal" evidence="7">
    <location>
        <begin position="909"/>
        <end position="1064"/>
    </location>
</feature>
<proteinExistence type="inferred from homology"/>
<evidence type="ECO:0000259" key="7">
    <source>
        <dbReference type="Pfam" id="PF13087"/>
    </source>
</evidence>
<evidence type="ECO:0000256" key="1">
    <source>
        <dbReference type="ARBA" id="ARBA00007913"/>
    </source>
</evidence>
<keyword evidence="3" id="KW-0378">Hydrolase</keyword>
<dbReference type="Gene3D" id="3.40.50.300">
    <property type="entry name" value="P-loop containing nucleotide triphosphate hydrolases"/>
    <property type="match status" value="3"/>
</dbReference>
<comment type="similarity">
    <text evidence="1">Belongs to the DNA2/NAM7 helicase family.</text>
</comment>
<dbReference type="GO" id="GO:0005524">
    <property type="term" value="F:ATP binding"/>
    <property type="evidence" value="ECO:0007669"/>
    <property type="project" value="UniProtKB-KW"/>
</dbReference>
<organism evidence="8">
    <name type="scientific">Rheinheimera sp. BAL341</name>
    <dbReference type="NCBI Taxonomy" id="1708203"/>
    <lineage>
        <taxon>Bacteria</taxon>
        <taxon>Pseudomonadati</taxon>
        <taxon>Pseudomonadota</taxon>
        <taxon>Gammaproteobacteria</taxon>
        <taxon>Chromatiales</taxon>
        <taxon>Chromatiaceae</taxon>
        <taxon>Rheinheimera</taxon>
    </lineage>
</organism>
<dbReference type="SUPFAM" id="SSF52540">
    <property type="entry name" value="P-loop containing nucleoside triphosphate hydrolases"/>
    <property type="match status" value="1"/>
</dbReference>
<keyword evidence="4 8" id="KW-0347">Helicase</keyword>
<evidence type="ECO:0000259" key="6">
    <source>
        <dbReference type="Pfam" id="PF13086"/>
    </source>
</evidence>
<dbReference type="GO" id="GO:0016787">
    <property type="term" value="F:hydrolase activity"/>
    <property type="evidence" value="ECO:0007669"/>
    <property type="project" value="UniProtKB-KW"/>
</dbReference>
<evidence type="ECO:0000313" key="8">
    <source>
        <dbReference type="EMBL" id="VHO06428.1"/>
    </source>
</evidence>
<dbReference type="PANTHER" id="PTHR43788:SF8">
    <property type="entry name" value="DNA-BINDING PROTEIN SMUBP-2"/>
    <property type="match status" value="1"/>
</dbReference>
<sequence>MKVALKQIIQRLSSKQNRLNQIESLKSVNSDFSAENKDADMERCSKILNYWLDIELFDLPECPVYNKKDVLSIPADDFKSVLEGLDKQYREGNLKITKDSRLLVMFQCHRAGYITEEGERHPNYQIPRTYLVAQALVPTWYEPLQCMVWNRSEDDADLIVNSAAMRTLYRKSRPVSAQNMSLSDWIESRNETIKNLLELELQATDSDSFMTSELLGDKFKNINRKLANEFWPDDTSKAFMFDKCQSLESLYQEDNSIHATDEKTYSPIKTPAGDVTFRWRFCFYPESSEKNQLGPFFVKDLEHCIASLQKHGSAGLSKPLQRYLLSEQEKVEIKQATNNGAFFHSITNKPVLGRWPENPKYGLSLLQSVAVNIALDLKRNPLVAVNGPPGTGKTTLLKDIIATNFVQRTLKLSRYISDENWLDKPEFIDAVMQHSMVVASSNNKAVENISKELPASNKIYEGYRDLTAHFNKVSSPDTWGIFCAVLGNSDNRKAFKSLLKKLGNHLKKLDDYFELNPFCTALDSVPKNEALTLIQSYFKSLEEDQKLGPLARDILGSHAAKKNHKNFLEPFAGALQKIETGELTLDSFVQTWASFNEEQWLEAKAAILTFKKQWFGAKKFDAYFKARLENALTHFVYLYKALEQQDIQSSEYAQDSRFLTKVSDYNSMPGEALEDTEARLQQSSPIGFTQLNDLRSKLFIAALRLNEAMIESVGKKLVGDFSDIELLIDGRLETKEKLPEHQKLWSKLFLFFPVVSTSLSSTENQFKLMQKSESFGLAMFDEAGQAVNYHVVGLLQRSRQAIFVGDPIQLEPVVSIPHSIDIAIAEGFLPLSRNDEQFRWGDHYLVTGNSAQEVADRACRFFSQIGERRVGIPLLVHRRCTEPMFGIANKIAYDEKMVNASSPFGWEAIPSGWINISETEVEIGKRGYINEKEARTAIEIVRHLAESNPDMLRNGVYIITPFTLMQRELKRQWKNLAKDQSNHHWMALVSDVDPNNNEFQIFADNNIGTVHTFQGKEASTVILCCAASSIRQKTGGISWVNSKPNLINVAVTRAKHHLFVLGNASDWANGNISSELQAGGMKYYESFESWCNQEAKVYDKLIFKAAQKNIGSKQTFNF</sequence>
<dbReference type="InterPro" id="IPR047187">
    <property type="entry name" value="SF1_C_Upf1"/>
</dbReference>
<gene>
    <name evidence="8" type="ORF">BAL341_3445</name>
</gene>
<keyword evidence="2" id="KW-0547">Nucleotide-binding</keyword>
<dbReference type="AlphaFoldDB" id="A0A486XXT1"/>